<proteinExistence type="predicted"/>
<sequence>MKNLTFHSGQNIKLILLDQDGKEQATCTIVRERIRQAGPTYTRRHQGQEEKCLVM</sequence>
<gene>
    <name evidence="1" type="ORF">PXEA_LOCUS22531</name>
</gene>
<organism evidence="1 2">
    <name type="scientific">Protopolystoma xenopodis</name>
    <dbReference type="NCBI Taxonomy" id="117903"/>
    <lineage>
        <taxon>Eukaryota</taxon>
        <taxon>Metazoa</taxon>
        <taxon>Spiralia</taxon>
        <taxon>Lophotrochozoa</taxon>
        <taxon>Platyhelminthes</taxon>
        <taxon>Monogenea</taxon>
        <taxon>Polyopisthocotylea</taxon>
        <taxon>Polystomatidea</taxon>
        <taxon>Polystomatidae</taxon>
        <taxon>Protopolystoma</taxon>
    </lineage>
</organism>
<dbReference type="AlphaFoldDB" id="A0A3S5A6J7"/>
<name>A0A3S5A6J7_9PLAT</name>
<evidence type="ECO:0000313" key="1">
    <source>
        <dbReference type="EMBL" id="VEL29091.1"/>
    </source>
</evidence>
<evidence type="ECO:0000313" key="2">
    <source>
        <dbReference type="Proteomes" id="UP000784294"/>
    </source>
</evidence>
<keyword evidence="2" id="KW-1185">Reference proteome</keyword>
<dbReference type="EMBL" id="CAAALY010100229">
    <property type="protein sequence ID" value="VEL29091.1"/>
    <property type="molecule type" value="Genomic_DNA"/>
</dbReference>
<comment type="caution">
    <text evidence="1">The sequence shown here is derived from an EMBL/GenBank/DDBJ whole genome shotgun (WGS) entry which is preliminary data.</text>
</comment>
<reference evidence="1" key="1">
    <citation type="submission" date="2018-11" db="EMBL/GenBank/DDBJ databases">
        <authorList>
            <consortium name="Pathogen Informatics"/>
        </authorList>
    </citation>
    <scope>NUCLEOTIDE SEQUENCE</scope>
</reference>
<protein>
    <submittedName>
        <fullName evidence="1">Uncharacterized protein</fullName>
    </submittedName>
</protein>
<accession>A0A3S5A6J7</accession>
<dbReference type="Proteomes" id="UP000784294">
    <property type="component" value="Unassembled WGS sequence"/>
</dbReference>